<keyword evidence="11" id="KW-1185">Reference proteome</keyword>
<dbReference type="RefSeq" id="WP_110169204.1">
    <property type="nucleotide sequence ID" value="NZ_CP015136.1"/>
</dbReference>
<evidence type="ECO:0000313" key="10">
    <source>
        <dbReference type="EMBL" id="AMY07228.1"/>
    </source>
</evidence>
<dbReference type="InterPro" id="IPR036942">
    <property type="entry name" value="Beta-barrel_TonB_sf"/>
</dbReference>
<reference evidence="10 11" key="1">
    <citation type="journal article" date="2016" name="Genome Announc.">
        <title>First Complete Genome Sequence of a Subdivision 6 Acidobacterium Strain.</title>
        <authorList>
            <person name="Huang S."/>
            <person name="Vieira S."/>
            <person name="Bunk B."/>
            <person name="Riedel T."/>
            <person name="Sproer C."/>
            <person name="Overmann J."/>
        </authorList>
    </citation>
    <scope>NUCLEOTIDE SEQUENCE [LARGE SCALE GENOMIC DNA]</scope>
    <source>
        <strain evidence="11">DSM 100886 HEG_-6_39</strain>
    </source>
</reference>
<organism evidence="10 11">
    <name type="scientific">Luteitalea pratensis</name>
    <dbReference type="NCBI Taxonomy" id="1855912"/>
    <lineage>
        <taxon>Bacteria</taxon>
        <taxon>Pseudomonadati</taxon>
        <taxon>Acidobacteriota</taxon>
        <taxon>Vicinamibacteria</taxon>
        <taxon>Vicinamibacterales</taxon>
        <taxon>Vicinamibacteraceae</taxon>
        <taxon>Luteitalea</taxon>
    </lineage>
</organism>
<dbReference type="Pfam" id="PF13620">
    <property type="entry name" value="CarboxypepD_reg"/>
    <property type="match status" value="1"/>
</dbReference>
<keyword evidence="5" id="KW-0472">Membrane</keyword>
<dbReference type="PANTHER" id="PTHR30069:SF46">
    <property type="entry name" value="OAR PROTEIN"/>
    <property type="match status" value="1"/>
</dbReference>
<keyword evidence="6" id="KW-0998">Cell outer membrane</keyword>
<reference evidence="11" key="2">
    <citation type="submission" date="2016-04" db="EMBL/GenBank/DDBJ databases">
        <title>First Complete Genome Sequence of a Subdivision 6 Acidobacterium.</title>
        <authorList>
            <person name="Huang S."/>
            <person name="Vieira S."/>
            <person name="Bunk B."/>
            <person name="Riedel T."/>
            <person name="Sproeer C."/>
            <person name="Overmann J."/>
        </authorList>
    </citation>
    <scope>NUCLEOTIDE SEQUENCE [LARGE SCALE GENOMIC DNA]</scope>
    <source>
        <strain evidence="11">DSM 100886 HEG_-6_39</strain>
    </source>
</reference>
<dbReference type="InterPro" id="IPR012910">
    <property type="entry name" value="Plug_dom"/>
</dbReference>
<dbReference type="KEGG" id="abac:LuPra_00395"/>
<dbReference type="SUPFAM" id="SSF49452">
    <property type="entry name" value="Starch-binding domain-like"/>
    <property type="match status" value="1"/>
</dbReference>
<comment type="subcellular location">
    <subcellularLocation>
        <location evidence="1">Cell outer membrane</location>
        <topology evidence="1">Multi-pass membrane protein</topology>
    </subcellularLocation>
</comment>
<dbReference type="Proteomes" id="UP000076079">
    <property type="component" value="Chromosome"/>
</dbReference>
<protein>
    <submittedName>
        <fullName evidence="10">Uncharacterized protein</fullName>
    </submittedName>
</protein>
<evidence type="ECO:0000256" key="3">
    <source>
        <dbReference type="ARBA" id="ARBA00022452"/>
    </source>
</evidence>
<dbReference type="GO" id="GO:0044718">
    <property type="term" value="P:siderophore transmembrane transport"/>
    <property type="evidence" value="ECO:0007669"/>
    <property type="project" value="TreeGrafter"/>
</dbReference>
<name>A0A143PGP2_LUTPR</name>
<evidence type="ECO:0000259" key="8">
    <source>
        <dbReference type="Pfam" id="PF07715"/>
    </source>
</evidence>
<dbReference type="OrthoDB" id="97893at2"/>
<dbReference type="GO" id="GO:0015344">
    <property type="term" value="F:siderophore uptake transmembrane transporter activity"/>
    <property type="evidence" value="ECO:0007669"/>
    <property type="project" value="TreeGrafter"/>
</dbReference>
<evidence type="ECO:0000256" key="7">
    <source>
        <dbReference type="SAM" id="SignalP"/>
    </source>
</evidence>
<dbReference type="AlphaFoldDB" id="A0A143PGP2"/>
<feature type="signal peptide" evidence="7">
    <location>
        <begin position="1"/>
        <end position="28"/>
    </location>
</feature>
<evidence type="ECO:0000256" key="1">
    <source>
        <dbReference type="ARBA" id="ARBA00004571"/>
    </source>
</evidence>
<feature type="domain" description="TonB-dependent receptor plug" evidence="8">
    <location>
        <begin position="142"/>
        <end position="238"/>
    </location>
</feature>
<dbReference type="GO" id="GO:0009279">
    <property type="term" value="C:cell outer membrane"/>
    <property type="evidence" value="ECO:0007669"/>
    <property type="project" value="UniProtKB-SubCell"/>
</dbReference>
<proteinExistence type="predicted"/>
<feature type="domain" description="TonB-dependent transporter Oar-like beta-barrel" evidence="9">
    <location>
        <begin position="247"/>
        <end position="1086"/>
    </location>
</feature>
<keyword evidence="2" id="KW-0813">Transport</keyword>
<evidence type="ECO:0000256" key="4">
    <source>
        <dbReference type="ARBA" id="ARBA00022692"/>
    </source>
</evidence>
<dbReference type="STRING" id="1855912.LuPra_00395"/>
<keyword evidence="7" id="KW-0732">Signal</keyword>
<dbReference type="Gene3D" id="2.40.170.20">
    <property type="entry name" value="TonB-dependent receptor, beta-barrel domain"/>
    <property type="match status" value="1"/>
</dbReference>
<dbReference type="GO" id="GO:0030246">
    <property type="term" value="F:carbohydrate binding"/>
    <property type="evidence" value="ECO:0007669"/>
    <property type="project" value="InterPro"/>
</dbReference>
<keyword evidence="3" id="KW-1134">Transmembrane beta strand</keyword>
<accession>A0A143PGP2</accession>
<dbReference type="SUPFAM" id="SSF56935">
    <property type="entry name" value="Porins"/>
    <property type="match status" value="1"/>
</dbReference>
<dbReference type="Pfam" id="PF25183">
    <property type="entry name" value="OMP_b-brl_4"/>
    <property type="match status" value="1"/>
</dbReference>
<evidence type="ECO:0000259" key="9">
    <source>
        <dbReference type="Pfam" id="PF25183"/>
    </source>
</evidence>
<sequence length="1093" mass="118275" precursor="true">MSGFFSGSGTRLLIALCLVAATNAAAWAQSGLATITGIVTDTQGAAVPGVMVTATNTATSVPYTGVSNEAGVYTINALPIGTYQVKVELQGFKAVTVSASLSAGQTARIDAALEVGSLTESVEVTATSAILQTENAVVGGKLDREQVEKLPIQGRNLSTAALYTSGVTTPNPSSFNSLKNTGGGRPFVNGQREQANNFMLDGVDMNDAIDNLIAYQPSPDAVEQVSVETNNYSPEQGNVAGAIINMVLKSGTNSVSGNGFYYWRDNELAATPWATNRAGGRKSEFSRDIFGGTVGGPIAKGKLFFFADYQGGRQEAPPADSFTTVIPDPWRNGDLSSLLPGIVIYDPLTNQPFPNNQIPTSRFSQFARNLLANEALYPRANVTRAMSDFRNNYLGKAASSERTNQFDAKIDWNASTNDKIYVRYSKQTHLSETEETAMPLLYGSISENPFWSVAGNWNRIFGANIVNDLLVGYNDNSFNNVPLDLRGLGSLNNQLGIGGSQPIPGLTQVLMGNNVTNIGTLGGASNTNNGVLQINERLTWLKGRHTLKFGGSWNHYVMERYYAGNNGVLGYIGYGGTFTRAVGASTGGAPFADFLLDYVSSKGRGSLTDAWTQLQDRTALYVADDYKITDNLTLNLAMRWGYTSPLVEKDDRQANFDLTNAEQLLAGQNGNSRALYEPYYNGWEPRLGAAYRAGEKWVFRGGYGITQYMEGTGANLRLPLNPPFFFESQVDWVGPSGPSGTISTGFEGLQALDRPSGQLRAWDPNLRPQFTQQWNAFAEYLLTSRASINIGYVGNKSTHLVTPIDGNQALPGTGPASTWLPLQQRRPLFVFNPLINSISTTASRGRSDYHSLQTTFRQRLTAGLDFVANYTLGRANSNNLGYYGSGGVAAESAYPVNSYDIEANYGPAFFDARHIFSMAGSYQVPFGRDRAHGSSISKPLDWVVGGWDASFAFTAHSGYPITVQDGTTAANPSLQTTRAVPFPDLIGDPVPADQNINMWLNRSAFQSPALGTFGNAGVGVARAPKYWNVDFSLSKRFVTFGRQYIQVRGEAYNLLNHPNFGPPDRNIQNQTFGTITSTIGDPRVIQLVAKYFF</sequence>
<evidence type="ECO:0000256" key="2">
    <source>
        <dbReference type="ARBA" id="ARBA00022448"/>
    </source>
</evidence>
<dbReference type="InterPro" id="IPR057601">
    <property type="entry name" value="Oar-like_b-barrel"/>
</dbReference>
<dbReference type="PANTHER" id="PTHR30069">
    <property type="entry name" value="TONB-DEPENDENT OUTER MEMBRANE RECEPTOR"/>
    <property type="match status" value="1"/>
</dbReference>
<keyword evidence="4" id="KW-0812">Transmembrane</keyword>
<dbReference type="Gene3D" id="2.60.40.1120">
    <property type="entry name" value="Carboxypeptidase-like, regulatory domain"/>
    <property type="match status" value="1"/>
</dbReference>
<dbReference type="InterPro" id="IPR039426">
    <property type="entry name" value="TonB-dep_rcpt-like"/>
</dbReference>
<evidence type="ECO:0000313" key="11">
    <source>
        <dbReference type="Proteomes" id="UP000076079"/>
    </source>
</evidence>
<dbReference type="EMBL" id="CP015136">
    <property type="protein sequence ID" value="AMY07228.1"/>
    <property type="molecule type" value="Genomic_DNA"/>
</dbReference>
<feature type="chain" id="PRO_5007511275" evidence="7">
    <location>
        <begin position="29"/>
        <end position="1093"/>
    </location>
</feature>
<evidence type="ECO:0000256" key="5">
    <source>
        <dbReference type="ARBA" id="ARBA00023136"/>
    </source>
</evidence>
<gene>
    <name evidence="10" type="ORF">LuPra_00395</name>
</gene>
<evidence type="ECO:0000256" key="6">
    <source>
        <dbReference type="ARBA" id="ARBA00023237"/>
    </source>
</evidence>
<dbReference type="InterPro" id="IPR013784">
    <property type="entry name" value="Carb-bd-like_fold"/>
</dbReference>
<dbReference type="Pfam" id="PF07715">
    <property type="entry name" value="Plug"/>
    <property type="match status" value="1"/>
</dbReference>